<dbReference type="InterPro" id="IPR011006">
    <property type="entry name" value="CheY-like_superfamily"/>
</dbReference>
<evidence type="ECO:0000256" key="4">
    <source>
        <dbReference type="PROSITE-ProRule" id="PRU00169"/>
    </source>
</evidence>
<dbReference type="Gene3D" id="2.40.50.1020">
    <property type="entry name" value="LytTr DNA-binding domain"/>
    <property type="match status" value="1"/>
</dbReference>
<dbReference type="Pfam" id="PF00072">
    <property type="entry name" value="Response_reg"/>
    <property type="match status" value="1"/>
</dbReference>
<dbReference type="InterPro" id="IPR039420">
    <property type="entry name" value="WalR-like"/>
</dbReference>
<dbReference type="EMBL" id="QLII01000001">
    <property type="protein sequence ID" value="RAI73361.1"/>
    <property type="molecule type" value="Genomic_DNA"/>
</dbReference>
<dbReference type="GO" id="GO:0005829">
    <property type="term" value="C:cytosol"/>
    <property type="evidence" value="ECO:0007669"/>
    <property type="project" value="TreeGrafter"/>
</dbReference>
<dbReference type="PANTHER" id="PTHR48111">
    <property type="entry name" value="REGULATOR OF RPOS"/>
    <property type="match status" value="1"/>
</dbReference>
<keyword evidence="8" id="KW-1185">Reference proteome</keyword>
<dbReference type="CDD" id="cd17534">
    <property type="entry name" value="REC_DC-like"/>
    <property type="match status" value="1"/>
</dbReference>
<protein>
    <submittedName>
        <fullName evidence="7">DNA-binding response regulator</fullName>
    </submittedName>
</protein>
<feature type="modified residue" description="4-aspartylphosphate" evidence="4">
    <location>
        <position position="55"/>
    </location>
</feature>
<keyword evidence="1 4" id="KW-0597">Phosphoprotein</keyword>
<evidence type="ECO:0000259" key="5">
    <source>
        <dbReference type="PROSITE" id="PS50110"/>
    </source>
</evidence>
<reference evidence="7 8" key="1">
    <citation type="submission" date="2018-06" db="EMBL/GenBank/DDBJ databases">
        <title>Spirosoma sp. HMF3257 Genome sequencing and assembly.</title>
        <authorList>
            <person name="Kang H."/>
            <person name="Cha I."/>
            <person name="Kim H."/>
            <person name="Kang J."/>
            <person name="Joh K."/>
        </authorList>
    </citation>
    <scope>NUCLEOTIDE SEQUENCE [LARGE SCALE GENOMIC DNA]</scope>
    <source>
        <strain evidence="7 8">HMF3257</strain>
    </source>
</reference>
<dbReference type="SUPFAM" id="SSF52172">
    <property type="entry name" value="CheY-like"/>
    <property type="match status" value="1"/>
</dbReference>
<dbReference type="RefSeq" id="WP_111340241.1">
    <property type="nucleotide sequence ID" value="NZ_QLII01000001.1"/>
</dbReference>
<sequence length="259" mass="29847">MKSLRILIIEDELVTAHDIRETLEKAGHKVTDIARNLPAALTSARINPPDLALIDIHLEHATDDGIDIAQRLLTQHTLPIIFLTGHSEQPTIARAQQTRPAAYLLKPFRHKELAIQIELAYYNYQATQTHSVDPFLSDNLYLPVDQGKGYVKIKKRDVLYLQADRAYVEVHLIHEEQKQVFSMNLGYISQFFTSTNFYNLSRSLLVNLDFVERIDKSQFYVQGRKQPVPFPENNHKLFLQQFAIIKTPPKRDSLTIKFS</sequence>
<dbReference type="Gene3D" id="3.40.50.2300">
    <property type="match status" value="1"/>
</dbReference>
<name>A0A327NDJ9_9BACT</name>
<proteinExistence type="predicted"/>
<dbReference type="GO" id="GO:0000156">
    <property type="term" value="F:phosphorelay response regulator activity"/>
    <property type="evidence" value="ECO:0007669"/>
    <property type="project" value="TreeGrafter"/>
</dbReference>
<dbReference type="PANTHER" id="PTHR48111:SF40">
    <property type="entry name" value="PHOSPHATE REGULON TRANSCRIPTIONAL REGULATORY PROTEIN PHOB"/>
    <property type="match status" value="1"/>
</dbReference>
<organism evidence="7 8">
    <name type="scientific">Spirosoma telluris</name>
    <dbReference type="NCBI Taxonomy" id="2183553"/>
    <lineage>
        <taxon>Bacteria</taxon>
        <taxon>Pseudomonadati</taxon>
        <taxon>Bacteroidota</taxon>
        <taxon>Cytophagia</taxon>
        <taxon>Cytophagales</taxon>
        <taxon>Cytophagaceae</taxon>
        <taxon>Spirosoma</taxon>
    </lineage>
</organism>
<evidence type="ECO:0000259" key="6">
    <source>
        <dbReference type="PROSITE" id="PS50930"/>
    </source>
</evidence>
<feature type="domain" description="HTH LytTR-type" evidence="6">
    <location>
        <begin position="142"/>
        <end position="216"/>
    </location>
</feature>
<evidence type="ECO:0000313" key="7">
    <source>
        <dbReference type="EMBL" id="RAI73361.1"/>
    </source>
</evidence>
<dbReference type="SMART" id="SM00448">
    <property type="entry name" value="REC"/>
    <property type="match status" value="1"/>
</dbReference>
<dbReference type="InterPro" id="IPR001789">
    <property type="entry name" value="Sig_transdc_resp-reg_receiver"/>
</dbReference>
<comment type="caution">
    <text evidence="7">The sequence shown here is derived from an EMBL/GenBank/DDBJ whole genome shotgun (WGS) entry which is preliminary data.</text>
</comment>
<keyword evidence="3 7" id="KW-0238">DNA-binding</keyword>
<dbReference type="InterPro" id="IPR007492">
    <property type="entry name" value="LytTR_DNA-bd_dom"/>
</dbReference>
<gene>
    <name evidence="7" type="ORF">HMF3257_00975</name>
</gene>
<evidence type="ECO:0000256" key="2">
    <source>
        <dbReference type="ARBA" id="ARBA00023012"/>
    </source>
</evidence>
<evidence type="ECO:0000256" key="3">
    <source>
        <dbReference type="ARBA" id="ARBA00023125"/>
    </source>
</evidence>
<evidence type="ECO:0000256" key="1">
    <source>
        <dbReference type="ARBA" id="ARBA00022553"/>
    </source>
</evidence>
<dbReference type="GO" id="GO:0006355">
    <property type="term" value="P:regulation of DNA-templated transcription"/>
    <property type="evidence" value="ECO:0007669"/>
    <property type="project" value="TreeGrafter"/>
</dbReference>
<evidence type="ECO:0000313" key="8">
    <source>
        <dbReference type="Proteomes" id="UP000249016"/>
    </source>
</evidence>
<dbReference type="PROSITE" id="PS50110">
    <property type="entry name" value="RESPONSE_REGULATORY"/>
    <property type="match status" value="1"/>
</dbReference>
<dbReference type="SMART" id="SM00850">
    <property type="entry name" value="LytTR"/>
    <property type="match status" value="1"/>
</dbReference>
<dbReference type="Proteomes" id="UP000249016">
    <property type="component" value="Unassembled WGS sequence"/>
</dbReference>
<dbReference type="GO" id="GO:0032993">
    <property type="term" value="C:protein-DNA complex"/>
    <property type="evidence" value="ECO:0007669"/>
    <property type="project" value="TreeGrafter"/>
</dbReference>
<feature type="domain" description="Response regulatory" evidence="5">
    <location>
        <begin position="5"/>
        <end position="121"/>
    </location>
</feature>
<accession>A0A327NDJ9</accession>
<dbReference type="Pfam" id="PF04397">
    <property type="entry name" value="LytTR"/>
    <property type="match status" value="1"/>
</dbReference>
<dbReference type="PROSITE" id="PS50930">
    <property type="entry name" value="HTH_LYTTR"/>
    <property type="match status" value="1"/>
</dbReference>
<dbReference type="AlphaFoldDB" id="A0A327NDJ9"/>
<dbReference type="OrthoDB" id="1646880at2"/>
<keyword evidence="2" id="KW-0902">Two-component regulatory system</keyword>
<dbReference type="GO" id="GO:0000976">
    <property type="term" value="F:transcription cis-regulatory region binding"/>
    <property type="evidence" value="ECO:0007669"/>
    <property type="project" value="TreeGrafter"/>
</dbReference>